<reference evidence="1 2" key="1">
    <citation type="submission" date="2023-07" db="EMBL/GenBank/DDBJ databases">
        <title>Genomic Encyclopedia of Type Strains, Phase IV (KMG-IV): sequencing the most valuable type-strain genomes for metagenomic binning, comparative biology and taxonomic classification.</title>
        <authorList>
            <person name="Goeker M."/>
        </authorList>
    </citation>
    <scope>NUCLEOTIDE SEQUENCE [LARGE SCALE GENOMIC DNA]</scope>
    <source>
        <strain evidence="1 2">DSM 100301</strain>
    </source>
</reference>
<gene>
    <name evidence="1" type="ORF">QO005_004209</name>
</gene>
<keyword evidence="1" id="KW-0966">Cell projection</keyword>
<accession>A0ABU0IKS6</accession>
<comment type="caution">
    <text evidence="1">The sequence shown here is derived from an EMBL/GenBank/DDBJ whole genome shotgun (WGS) entry which is preliminary data.</text>
</comment>
<organism evidence="1 2">
    <name type="scientific">Rhizobium paknamense</name>
    <dbReference type="NCBI Taxonomy" id="1206817"/>
    <lineage>
        <taxon>Bacteria</taxon>
        <taxon>Pseudomonadati</taxon>
        <taxon>Pseudomonadota</taxon>
        <taxon>Alphaproteobacteria</taxon>
        <taxon>Hyphomicrobiales</taxon>
        <taxon>Rhizobiaceae</taxon>
        <taxon>Rhizobium/Agrobacterium group</taxon>
        <taxon>Rhizobium</taxon>
    </lineage>
</organism>
<keyword evidence="1" id="KW-0282">Flagellum</keyword>
<protein>
    <submittedName>
        <fullName evidence="1">Flagellar basal body-associated protein FliL</fullName>
    </submittedName>
</protein>
<evidence type="ECO:0000313" key="2">
    <source>
        <dbReference type="Proteomes" id="UP001235269"/>
    </source>
</evidence>
<name>A0ABU0IKS6_9HYPH</name>
<proteinExistence type="predicted"/>
<sequence>MTRSIWIGLIVLVLLLLGGLVLFGNYNGNNGNGDAGKSFPPHSMQQ</sequence>
<dbReference type="Proteomes" id="UP001235269">
    <property type="component" value="Unassembled WGS sequence"/>
</dbReference>
<dbReference type="EMBL" id="JAUSWH010000019">
    <property type="protein sequence ID" value="MDQ0457851.1"/>
    <property type="molecule type" value="Genomic_DNA"/>
</dbReference>
<evidence type="ECO:0000313" key="1">
    <source>
        <dbReference type="EMBL" id="MDQ0457851.1"/>
    </source>
</evidence>
<keyword evidence="2" id="KW-1185">Reference proteome</keyword>
<dbReference type="RefSeq" id="WP_307159956.1">
    <property type="nucleotide sequence ID" value="NZ_JAUSWH010000019.1"/>
</dbReference>
<keyword evidence="1" id="KW-0969">Cilium</keyword>